<name>A0A1S3I779_LINAN</name>
<protein>
    <submittedName>
        <fullName evidence="4">Uncharacterized protein LOC106161631</fullName>
    </submittedName>
</protein>
<dbReference type="OrthoDB" id="5988852at2759"/>
<keyword evidence="1" id="KW-0833">Ubl conjugation pathway</keyword>
<sequence>MSGLRRVGIIQLMEKLPTLRMIFKESNASLTFPKIQRLLKAEFSAPQSSRCREEEHVYGQFLRYLREVAAGRRKSVTLGHVLAFCTGAREIPSLRFPSDITLTFSLATDSMLPTASTCIMQMNLKIPALGVERPPRNSFTICGTWLFLTPFLAYVKETYKIIFLFASL</sequence>
<evidence type="ECO:0000313" key="4">
    <source>
        <dbReference type="RefSeq" id="XP_013394107.1"/>
    </source>
</evidence>
<keyword evidence="3" id="KW-1185">Reference proteome</keyword>
<dbReference type="GeneID" id="106161631"/>
<gene>
    <name evidence="4" type="primary">LOC106161631</name>
</gene>
<evidence type="ECO:0000259" key="2">
    <source>
        <dbReference type="Pfam" id="PF00632"/>
    </source>
</evidence>
<dbReference type="InParanoid" id="A0A1S3I779"/>
<dbReference type="GO" id="GO:0004842">
    <property type="term" value="F:ubiquitin-protein transferase activity"/>
    <property type="evidence" value="ECO:0007669"/>
    <property type="project" value="InterPro"/>
</dbReference>
<dbReference type="Pfam" id="PF00632">
    <property type="entry name" value="HECT"/>
    <property type="match status" value="1"/>
</dbReference>
<evidence type="ECO:0000256" key="1">
    <source>
        <dbReference type="ARBA" id="ARBA00022786"/>
    </source>
</evidence>
<proteinExistence type="predicted"/>
<dbReference type="SUPFAM" id="SSF56204">
    <property type="entry name" value="Hect, E3 ligase catalytic domain"/>
    <property type="match status" value="1"/>
</dbReference>
<reference evidence="4" key="1">
    <citation type="submission" date="2025-08" db="UniProtKB">
        <authorList>
            <consortium name="RefSeq"/>
        </authorList>
    </citation>
    <scope>IDENTIFICATION</scope>
    <source>
        <tissue evidence="4">Gonads</tissue>
    </source>
</reference>
<feature type="domain" description="HECT" evidence="2">
    <location>
        <begin position="75"/>
        <end position="124"/>
    </location>
</feature>
<organism evidence="3 4">
    <name type="scientific">Lingula anatina</name>
    <name type="common">Brachiopod</name>
    <name type="synonym">Lingula unguis</name>
    <dbReference type="NCBI Taxonomy" id="7574"/>
    <lineage>
        <taxon>Eukaryota</taxon>
        <taxon>Metazoa</taxon>
        <taxon>Spiralia</taxon>
        <taxon>Lophotrochozoa</taxon>
        <taxon>Brachiopoda</taxon>
        <taxon>Linguliformea</taxon>
        <taxon>Lingulata</taxon>
        <taxon>Lingulida</taxon>
        <taxon>Linguloidea</taxon>
        <taxon>Lingulidae</taxon>
        <taxon>Lingula</taxon>
    </lineage>
</organism>
<dbReference type="RefSeq" id="XP_013394107.1">
    <property type="nucleotide sequence ID" value="XM_013538653.1"/>
</dbReference>
<dbReference type="InterPro" id="IPR035983">
    <property type="entry name" value="Hect_E3_ubiquitin_ligase"/>
</dbReference>
<dbReference type="Proteomes" id="UP000085678">
    <property type="component" value="Unplaced"/>
</dbReference>
<accession>A0A1S3I779</accession>
<dbReference type="Gene3D" id="3.30.2410.10">
    <property type="entry name" value="Hect, E3 ligase catalytic domain"/>
    <property type="match status" value="1"/>
</dbReference>
<evidence type="ECO:0000313" key="3">
    <source>
        <dbReference type="Proteomes" id="UP000085678"/>
    </source>
</evidence>
<dbReference type="KEGG" id="lak:106161631"/>
<dbReference type="AlphaFoldDB" id="A0A1S3I779"/>
<dbReference type="InterPro" id="IPR000569">
    <property type="entry name" value="HECT_dom"/>
</dbReference>